<accession>A0A1G2G439</accession>
<evidence type="ECO:0000256" key="1">
    <source>
        <dbReference type="SAM" id="Phobius"/>
    </source>
</evidence>
<evidence type="ECO:0000313" key="3">
    <source>
        <dbReference type="Proteomes" id="UP000176576"/>
    </source>
</evidence>
<dbReference type="STRING" id="1802117.A3J54_03145"/>
<keyword evidence="1" id="KW-1133">Transmembrane helix</keyword>
<keyword evidence="1" id="KW-0812">Transmembrane</keyword>
<organism evidence="2 3">
    <name type="scientific">Candidatus Ryanbacteria bacterium RIFCSPHIGHO2_02_FULL_45_13b</name>
    <dbReference type="NCBI Taxonomy" id="1802117"/>
    <lineage>
        <taxon>Bacteria</taxon>
        <taxon>Candidatus Ryaniibacteriota</taxon>
    </lineage>
</organism>
<protein>
    <submittedName>
        <fullName evidence="2">Uncharacterized protein</fullName>
    </submittedName>
</protein>
<reference evidence="2 3" key="1">
    <citation type="journal article" date="2016" name="Nat. Commun.">
        <title>Thousands of microbial genomes shed light on interconnected biogeochemical processes in an aquifer system.</title>
        <authorList>
            <person name="Anantharaman K."/>
            <person name="Brown C.T."/>
            <person name="Hug L.A."/>
            <person name="Sharon I."/>
            <person name="Castelle C.J."/>
            <person name="Probst A.J."/>
            <person name="Thomas B.C."/>
            <person name="Singh A."/>
            <person name="Wilkins M.J."/>
            <person name="Karaoz U."/>
            <person name="Brodie E.L."/>
            <person name="Williams K.H."/>
            <person name="Hubbard S.S."/>
            <person name="Banfield J.F."/>
        </authorList>
    </citation>
    <scope>NUCLEOTIDE SEQUENCE [LARGE SCALE GENOMIC DNA]</scope>
</reference>
<gene>
    <name evidence="2" type="ORF">A3J54_03145</name>
</gene>
<dbReference type="EMBL" id="MHNN01000025">
    <property type="protein sequence ID" value="OGZ45013.1"/>
    <property type="molecule type" value="Genomic_DNA"/>
</dbReference>
<evidence type="ECO:0000313" key="2">
    <source>
        <dbReference type="EMBL" id="OGZ45013.1"/>
    </source>
</evidence>
<feature type="transmembrane region" description="Helical" evidence="1">
    <location>
        <begin position="44"/>
        <end position="70"/>
    </location>
</feature>
<keyword evidence="1" id="KW-0472">Membrane</keyword>
<dbReference type="AlphaFoldDB" id="A0A1G2G439"/>
<name>A0A1G2G439_9BACT</name>
<feature type="transmembrane region" description="Helical" evidence="1">
    <location>
        <begin position="12"/>
        <end position="32"/>
    </location>
</feature>
<sequence length="75" mass="8432">MNVFTDLFTLLAIFLTGAFGCLTLSLITLGIVRRQKAKDMERIYYTVIFVSIVFAWGTVAISATTLWVVIKILSR</sequence>
<comment type="caution">
    <text evidence="2">The sequence shown here is derived from an EMBL/GenBank/DDBJ whole genome shotgun (WGS) entry which is preliminary data.</text>
</comment>
<dbReference type="Proteomes" id="UP000176576">
    <property type="component" value="Unassembled WGS sequence"/>
</dbReference>
<proteinExistence type="predicted"/>